<name>A0A4U7KQK2_9BASI</name>
<dbReference type="GO" id="GO:0004827">
    <property type="term" value="F:proline-tRNA ligase activity"/>
    <property type="evidence" value="ECO:0007669"/>
    <property type="project" value="UniProtKB-EC"/>
</dbReference>
<keyword evidence="4" id="KW-0547">Nucleotide-binding</keyword>
<evidence type="ECO:0000256" key="7">
    <source>
        <dbReference type="ARBA" id="ARBA00023146"/>
    </source>
</evidence>
<dbReference type="Gene3D" id="3.90.960.10">
    <property type="entry name" value="YbaK/aminoacyl-tRNA synthetase-associated domain"/>
    <property type="match status" value="1"/>
</dbReference>
<dbReference type="InterPro" id="IPR045864">
    <property type="entry name" value="aa-tRNA-synth_II/BPL/LPL"/>
</dbReference>
<dbReference type="GO" id="GO:0017101">
    <property type="term" value="C:aminoacyl-tRNA synthetase multienzyme complex"/>
    <property type="evidence" value="ECO:0007669"/>
    <property type="project" value="TreeGrafter"/>
</dbReference>
<comment type="catalytic activity">
    <reaction evidence="9">
        <text>tRNA(Pro) + L-proline + ATP = L-prolyl-tRNA(Pro) + AMP + diphosphate</text>
        <dbReference type="Rhea" id="RHEA:14305"/>
        <dbReference type="Rhea" id="RHEA-COMP:9700"/>
        <dbReference type="Rhea" id="RHEA-COMP:9702"/>
        <dbReference type="ChEBI" id="CHEBI:30616"/>
        <dbReference type="ChEBI" id="CHEBI:33019"/>
        <dbReference type="ChEBI" id="CHEBI:60039"/>
        <dbReference type="ChEBI" id="CHEBI:78442"/>
        <dbReference type="ChEBI" id="CHEBI:78532"/>
        <dbReference type="ChEBI" id="CHEBI:456215"/>
        <dbReference type="EC" id="6.1.1.15"/>
    </reaction>
</comment>
<dbReference type="GeneID" id="40729247"/>
<dbReference type="Gene3D" id="3.30.110.30">
    <property type="entry name" value="C-terminal domain of ProRS"/>
    <property type="match status" value="1"/>
</dbReference>
<dbReference type="SUPFAM" id="SSF64586">
    <property type="entry name" value="C-terminal domain of ProRS"/>
    <property type="match status" value="1"/>
</dbReference>
<keyword evidence="13" id="KW-1185">Reference proteome</keyword>
<dbReference type="Pfam" id="PF00587">
    <property type="entry name" value="tRNA-synt_2b"/>
    <property type="match status" value="1"/>
</dbReference>
<dbReference type="Pfam" id="PF04073">
    <property type="entry name" value="tRNA_edit"/>
    <property type="match status" value="1"/>
</dbReference>
<dbReference type="HAMAP" id="MF_01571">
    <property type="entry name" value="Pro_tRNA_synth_type3"/>
    <property type="match status" value="1"/>
</dbReference>
<evidence type="ECO:0000256" key="4">
    <source>
        <dbReference type="ARBA" id="ARBA00022741"/>
    </source>
</evidence>
<dbReference type="GO" id="GO:0005737">
    <property type="term" value="C:cytoplasm"/>
    <property type="evidence" value="ECO:0007669"/>
    <property type="project" value="InterPro"/>
</dbReference>
<dbReference type="InterPro" id="IPR033721">
    <property type="entry name" value="ProRS_core_arch_euk"/>
</dbReference>
<sequence>MEAISSALSALSIQTEKVVKHAAANSPDSWKAAVADVVSSLGLSSHNYTKTVVFKPKTAKSATPPIPVVLIAKDDSEYNTGAVAKHIGQKEMRLAAPDVLKEFLNATKDDVSALSITKDNAAKLIAVLDASLATSTDHFAVHAASSEETLFMTGAEIAKYLQSTGVKLEVVDFAKLKAEAATPVAKASAPSSSSASAPGSTQGPIAASNKAKAAEAARIPDAEQTGITVRKAGDFPEWYTQVLRKGDMLDYYDVSGCYILKPWSYFVWQSIQNFFDAEIKKIGVENCYFPMFVSADVLEKEKDHIEGFAPEVAWVTRAGNSDLERPVAIRPTSETVMYPYYAKWIQSHRDLPLKLNQWNSVVRWEFKHPQPFLRTREFLWQEGHTAHISLEEADKEVMHILDLYRQVYEKLLAVPVVPGVKSEKEKFAGGYYTTTVEGFVPTTGRGIQGGTSHCLGQNFSKMFKIKVEDPNAPEELRGKDEGKLHVWQNSWGLSTRTIGVMVMVHGDDDGLVMPPRVAQVQVIIIPCGIGVKTTAQEKEAIMDACHKTAKDLQAAGIRAKADLRDNYSPGFKFNDWEMRGVPVRLEIGPKDLEKKSVLSVRRDNKAKAPLAVEGLSSSIATLLDQIHDDMFAKADAEYRSRRKVCEQWDDFTRILNDKCHVVIPWCEVEACEDDIKKRSARQAVAGEAEDERAPSMGAKSLCIPFDQAQFGEVKGKKCPQCGKDAKRWTMFGRSY</sequence>
<dbReference type="InterPro" id="IPR004154">
    <property type="entry name" value="Anticodon-bd"/>
</dbReference>
<accession>A0A4U7KQK2</accession>
<dbReference type="SMART" id="SM00946">
    <property type="entry name" value="ProRS-C_1"/>
    <property type="match status" value="1"/>
</dbReference>
<evidence type="ECO:0000313" key="13">
    <source>
        <dbReference type="Proteomes" id="UP000306050"/>
    </source>
</evidence>
<dbReference type="FunFam" id="3.40.50.800:FF:000005">
    <property type="entry name" value="bifunctional glutamate/proline--tRNA ligase"/>
    <property type="match status" value="1"/>
</dbReference>
<dbReference type="InterPro" id="IPR017449">
    <property type="entry name" value="Pro-tRNA_synth_II"/>
</dbReference>
<dbReference type="RefSeq" id="XP_029737257.1">
    <property type="nucleotide sequence ID" value="XM_029886944.1"/>
</dbReference>
<dbReference type="CDD" id="cd00778">
    <property type="entry name" value="ProRS_core_arch_euk"/>
    <property type="match status" value="1"/>
</dbReference>
<evidence type="ECO:0000256" key="3">
    <source>
        <dbReference type="ARBA" id="ARBA00022598"/>
    </source>
</evidence>
<dbReference type="EC" id="6.1.1.15" evidence="2"/>
<evidence type="ECO:0000313" key="12">
    <source>
        <dbReference type="EMBL" id="TKY85272.1"/>
    </source>
</evidence>
<dbReference type="SUPFAM" id="SSF52954">
    <property type="entry name" value="Class II aaRS ABD-related"/>
    <property type="match status" value="1"/>
</dbReference>
<dbReference type="PRINTS" id="PR01046">
    <property type="entry name" value="TRNASYNTHPRO"/>
</dbReference>
<keyword evidence="6" id="KW-0648">Protein biosynthesis</keyword>
<dbReference type="CDD" id="cd00862">
    <property type="entry name" value="ProRS_anticodon_zinc"/>
    <property type="match status" value="1"/>
</dbReference>
<evidence type="ECO:0000256" key="5">
    <source>
        <dbReference type="ARBA" id="ARBA00022840"/>
    </source>
</evidence>
<comment type="similarity">
    <text evidence="1">Belongs to the class-II aminoacyl-tRNA synthetase family.</text>
</comment>
<protein>
    <recommendedName>
        <fullName evidence="2">proline--tRNA ligase</fullName>
        <ecNumber evidence="2">6.1.1.15</ecNumber>
    </recommendedName>
    <alternativeName>
        <fullName evidence="8">Prolyl-tRNA synthetase</fullName>
    </alternativeName>
</protein>
<dbReference type="Gene3D" id="3.30.930.10">
    <property type="entry name" value="Bira Bifunctional Protein, Domain 2"/>
    <property type="match status" value="1"/>
</dbReference>
<evidence type="ECO:0000256" key="6">
    <source>
        <dbReference type="ARBA" id="ARBA00022917"/>
    </source>
</evidence>
<dbReference type="InterPro" id="IPR016061">
    <property type="entry name" value="Pro-tRNA_ligase_II_C"/>
</dbReference>
<gene>
    <name evidence="12" type="ORF">EX895_006352</name>
</gene>
<evidence type="ECO:0000256" key="1">
    <source>
        <dbReference type="ARBA" id="ARBA00008226"/>
    </source>
</evidence>
<comment type="caution">
    <text evidence="12">The sequence shown here is derived from an EMBL/GenBank/DDBJ whole genome shotgun (WGS) entry which is preliminary data.</text>
</comment>
<keyword evidence="7" id="KW-0030">Aminoacyl-tRNA synthetase</keyword>
<feature type="region of interest" description="Disordered" evidence="10">
    <location>
        <begin position="187"/>
        <end position="207"/>
    </location>
</feature>
<reference evidence="12 13" key="1">
    <citation type="submission" date="2019-05" db="EMBL/GenBank/DDBJ databases">
        <title>Sporisorium graminicola CBS 10092 draft sequencing and annotation.</title>
        <authorList>
            <person name="Solano-Gonzalez S."/>
            <person name="Caddick M.X."/>
            <person name="Darby A."/>
        </authorList>
    </citation>
    <scope>NUCLEOTIDE SEQUENCE [LARGE SCALE GENOMIC DNA]</scope>
    <source>
        <strain evidence="12 13">CBS 10092</strain>
    </source>
</reference>
<dbReference type="EMBL" id="SRRM01000021">
    <property type="protein sequence ID" value="TKY85272.1"/>
    <property type="molecule type" value="Genomic_DNA"/>
</dbReference>
<dbReference type="InterPro" id="IPR002316">
    <property type="entry name" value="Pro-tRNA-ligase_IIa"/>
</dbReference>
<dbReference type="FunFam" id="3.30.110.30:FF:000001">
    <property type="entry name" value="Bifunctional glutamate/proline--tRNA ligase"/>
    <property type="match status" value="1"/>
</dbReference>
<dbReference type="GO" id="GO:0002161">
    <property type="term" value="F:aminoacyl-tRNA deacylase activity"/>
    <property type="evidence" value="ECO:0007669"/>
    <property type="project" value="InterPro"/>
</dbReference>
<evidence type="ECO:0000259" key="11">
    <source>
        <dbReference type="PROSITE" id="PS50862"/>
    </source>
</evidence>
<dbReference type="Pfam" id="PF09180">
    <property type="entry name" value="ProRS-C_1"/>
    <property type="match status" value="1"/>
</dbReference>
<proteinExistence type="inferred from homology"/>
<evidence type="ECO:0000256" key="10">
    <source>
        <dbReference type="SAM" id="MobiDB-lite"/>
    </source>
</evidence>
<dbReference type="InterPro" id="IPR036754">
    <property type="entry name" value="YbaK/aa-tRNA-synt-asso_dom_sf"/>
</dbReference>
<feature type="domain" description="Aminoacyl-transfer RNA synthetases class-II family profile" evidence="11">
    <location>
        <begin position="267"/>
        <end position="514"/>
    </location>
</feature>
<dbReference type="FunFam" id="3.30.930.10:FF:000007">
    <property type="entry name" value="Bifunctional glutamate/proline--tRNA ligase"/>
    <property type="match status" value="1"/>
</dbReference>
<dbReference type="SUPFAM" id="SSF55681">
    <property type="entry name" value="Class II aaRS and biotin synthetases"/>
    <property type="match status" value="1"/>
</dbReference>
<dbReference type="InterPro" id="IPR004499">
    <property type="entry name" value="Pro-tRNA-ligase_IIa_arc-type"/>
</dbReference>
<evidence type="ECO:0000256" key="8">
    <source>
        <dbReference type="ARBA" id="ARBA00029731"/>
    </source>
</evidence>
<dbReference type="InterPro" id="IPR036621">
    <property type="entry name" value="Anticodon-bd_dom_sf"/>
</dbReference>
<dbReference type="Gene3D" id="3.40.50.800">
    <property type="entry name" value="Anticodon-binding domain"/>
    <property type="match status" value="1"/>
</dbReference>
<dbReference type="NCBIfam" id="TIGR00408">
    <property type="entry name" value="proS_fam_I"/>
    <property type="match status" value="1"/>
</dbReference>
<dbReference type="AlphaFoldDB" id="A0A4U7KQK2"/>
<dbReference type="InterPro" id="IPR006195">
    <property type="entry name" value="aa-tRNA-synth_II"/>
</dbReference>
<organism evidence="12 13">
    <name type="scientific">Sporisorium graminicola</name>
    <dbReference type="NCBI Taxonomy" id="280036"/>
    <lineage>
        <taxon>Eukaryota</taxon>
        <taxon>Fungi</taxon>
        <taxon>Dikarya</taxon>
        <taxon>Basidiomycota</taxon>
        <taxon>Ustilaginomycotina</taxon>
        <taxon>Ustilaginomycetes</taxon>
        <taxon>Ustilaginales</taxon>
        <taxon>Ustilaginaceae</taxon>
        <taxon>Sporisorium</taxon>
    </lineage>
</organism>
<evidence type="ECO:0000256" key="9">
    <source>
        <dbReference type="ARBA" id="ARBA00047671"/>
    </source>
</evidence>
<dbReference type="InterPro" id="IPR002314">
    <property type="entry name" value="aa-tRNA-synt_IIb"/>
</dbReference>
<dbReference type="PROSITE" id="PS50862">
    <property type="entry name" value="AA_TRNA_LIGASE_II"/>
    <property type="match status" value="1"/>
</dbReference>
<dbReference type="SUPFAM" id="SSF55826">
    <property type="entry name" value="YbaK/ProRS associated domain"/>
    <property type="match status" value="1"/>
</dbReference>
<evidence type="ECO:0000256" key="2">
    <source>
        <dbReference type="ARBA" id="ARBA00012831"/>
    </source>
</evidence>
<dbReference type="InterPro" id="IPR007214">
    <property type="entry name" value="YbaK/aa-tRNA-synth-assoc-dom"/>
</dbReference>
<dbReference type="KEGG" id="sgra:EX895_006352"/>
<dbReference type="PANTHER" id="PTHR43382">
    <property type="entry name" value="PROLYL-TRNA SYNTHETASE"/>
    <property type="match status" value="1"/>
</dbReference>
<dbReference type="GO" id="GO:0006433">
    <property type="term" value="P:prolyl-tRNA aminoacylation"/>
    <property type="evidence" value="ECO:0007669"/>
    <property type="project" value="InterPro"/>
</dbReference>
<dbReference type="OrthoDB" id="1350766at2759"/>
<dbReference type="GO" id="GO:0005524">
    <property type="term" value="F:ATP binding"/>
    <property type="evidence" value="ECO:0007669"/>
    <property type="project" value="UniProtKB-KW"/>
</dbReference>
<keyword evidence="5" id="KW-0067">ATP-binding</keyword>
<dbReference type="PANTHER" id="PTHR43382:SF2">
    <property type="entry name" value="BIFUNCTIONAL GLUTAMATE_PROLINE--TRNA LIGASE"/>
    <property type="match status" value="1"/>
</dbReference>
<dbReference type="Proteomes" id="UP000306050">
    <property type="component" value="Chromosome SGRAM_8"/>
</dbReference>
<dbReference type="Pfam" id="PF03129">
    <property type="entry name" value="HGTP_anticodon"/>
    <property type="match status" value="1"/>
</dbReference>
<keyword evidence="3" id="KW-0436">Ligase</keyword>